<reference evidence="1 2" key="1">
    <citation type="submission" date="2023-10" db="EMBL/GenBank/DDBJ databases">
        <title>Xenorhabdus taiwanensis sp. nov., a symbiotic bacterium associated with the entomopathogenic nematode Steinernema taiwanensis.</title>
        <authorList>
            <person name="Tseng C.T."/>
            <person name="Shu H.Y."/>
            <person name="Chen M.H."/>
            <person name="Fang Y.J."/>
            <person name="Wu T.L."/>
            <person name="Lin Y.C."/>
            <person name="Huang C.J."/>
        </authorList>
    </citation>
    <scope>NUCLEOTIDE SEQUENCE [LARGE SCALE GENOMIC DNA]</scope>
    <source>
        <strain evidence="1 2">TCT-1</strain>
    </source>
</reference>
<dbReference type="EMBL" id="AP028978">
    <property type="protein sequence ID" value="BET96552.1"/>
    <property type="molecule type" value="Genomic_DNA"/>
</dbReference>
<evidence type="ECO:0000313" key="2">
    <source>
        <dbReference type="Proteomes" id="UP001529514"/>
    </source>
</evidence>
<dbReference type="RefSeq" id="WP_374053312.1">
    <property type="nucleotide sequence ID" value="NZ_AP028978.1"/>
</dbReference>
<name>A0ABN7C2H5_9GAMM</name>
<accession>A0ABN7C2H5</accession>
<keyword evidence="2" id="KW-1185">Reference proteome</keyword>
<organism evidence="1 2">
    <name type="scientific">Xenorhabdus taiwanensis</name>
    <dbReference type="NCBI Taxonomy" id="3085177"/>
    <lineage>
        <taxon>Bacteria</taxon>
        <taxon>Pseudomonadati</taxon>
        <taxon>Pseudomonadota</taxon>
        <taxon>Gammaproteobacteria</taxon>
        <taxon>Enterobacterales</taxon>
        <taxon>Morganellaceae</taxon>
        <taxon>Xenorhabdus</taxon>
    </lineage>
</organism>
<gene>
    <name evidence="1" type="ORF">TCT1_14730</name>
</gene>
<evidence type="ECO:0000313" key="1">
    <source>
        <dbReference type="EMBL" id="BET96552.1"/>
    </source>
</evidence>
<sequence>MEVKEKIATVFRTLVPSKNVKPNSLIPIVTKVVDGFPDIQPLYTMVCLVGLNKKQSYRLFIDILHNGESCVKFHENPYGGEGEEFTVENIKLPENQVSVSFNAVFDQIEIPEPGIYEIKVRLSNKENQILDENSYYFDVFDKKDYGR</sequence>
<protein>
    <submittedName>
        <fullName evidence="1">Uncharacterized protein</fullName>
    </submittedName>
</protein>
<proteinExistence type="predicted"/>
<dbReference type="Proteomes" id="UP001529514">
    <property type="component" value="Chromosome"/>
</dbReference>